<evidence type="ECO:0000313" key="4">
    <source>
        <dbReference type="EMBL" id="MBC5665044.1"/>
    </source>
</evidence>
<evidence type="ECO:0000259" key="2">
    <source>
        <dbReference type="Pfam" id="PF12773"/>
    </source>
</evidence>
<protein>
    <submittedName>
        <fullName evidence="4">Zinc ribbon domain-containing protein</fullName>
    </submittedName>
</protein>
<evidence type="ECO:0000259" key="3">
    <source>
        <dbReference type="Pfam" id="PF13240"/>
    </source>
</evidence>
<keyword evidence="1" id="KW-0472">Membrane</keyword>
<keyword evidence="5" id="KW-1185">Reference proteome</keyword>
<feature type="transmembrane region" description="Helical" evidence="1">
    <location>
        <begin position="104"/>
        <end position="123"/>
    </location>
</feature>
<dbReference type="Proteomes" id="UP000647235">
    <property type="component" value="Unassembled WGS sequence"/>
</dbReference>
<dbReference type="EMBL" id="JACOOY010000007">
    <property type="protein sequence ID" value="MBC5665044.1"/>
    <property type="molecule type" value="Genomic_DNA"/>
</dbReference>
<feature type="transmembrane region" description="Helical" evidence="1">
    <location>
        <begin position="35"/>
        <end position="51"/>
    </location>
</feature>
<evidence type="ECO:0000256" key="1">
    <source>
        <dbReference type="SAM" id="Phobius"/>
    </source>
</evidence>
<reference evidence="4 5" key="1">
    <citation type="submission" date="2020-08" db="EMBL/GenBank/DDBJ databases">
        <title>Genome public.</title>
        <authorList>
            <person name="Liu C."/>
            <person name="Sun Q."/>
        </authorList>
    </citation>
    <scope>NUCLEOTIDE SEQUENCE [LARGE SCALE GENOMIC DNA]</scope>
    <source>
        <strain evidence="4 5">NSJ-36</strain>
    </source>
</reference>
<feature type="transmembrane region" description="Helical" evidence="1">
    <location>
        <begin position="71"/>
        <end position="92"/>
    </location>
</feature>
<comment type="caution">
    <text evidence="4">The sequence shown here is derived from an EMBL/GenBank/DDBJ whole genome shotgun (WGS) entry which is preliminary data.</text>
</comment>
<dbReference type="InterPro" id="IPR025874">
    <property type="entry name" value="DZR"/>
</dbReference>
<dbReference type="RefSeq" id="WP_186855746.1">
    <property type="nucleotide sequence ID" value="NZ_JACOOY010000007.1"/>
</dbReference>
<keyword evidence="1" id="KW-1133">Transmembrane helix</keyword>
<proteinExistence type="predicted"/>
<dbReference type="Pfam" id="PF13240">
    <property type="entry name" value="Zn_Ribbon_1"/>
    <property type="match status" value="1"/>
</dbReference>
<organism evidence="4 5">
    <name type="scientific">Dorea hominis</name>
    <dbReference type="NCBI Taxonomy" id="2763040"/>
    <lineage>
        <taxon>Bacteria</taxon>
        <taxon>Bacillati</taxon>
        <taxon>Bacillota</taxon>
        <taxon>Clostridia</taxon>
        <taxon>Lachnospirales</taxon>
        <taxon>Lachnospiraceae</taxon>
        <taxon>Dorea</taxon>
    </lineage>
</organism>
<keyword evidence="1" id="KW-0812">Transmembrane</keyword>
<name>A0ABR7EWF6_9FIRM</name>
<feature type="domain" description="DZANK-type" evidence="2">
    <location>
        <begin position="208"/>
        <end position="259"/>
    </location>
</feature>
<gene>
    <name evidence="4" type="ORF">H8S07_07095</name>
</gene>
<dbReference type="Pfam" id="PF12773">
    <property type="entry name" value="DZR"/>
    <property type="match status" value="1"/>
</dbReference>
<dbReference type="InterPro" id="IPR026870">
    <property type="entry name" value="Zinc_ribbon_dom"/>
</dbReference>
<feature type="transmembrane region" description="Helical" evidence="1">
    <location>
        <begin position="143"/>
        <end position="161"/>
    </location>
</feature>
<accession>A0ABR7EWF6</accession>
<sequence>MYTLDTETDVCNARKRKEREKKMEMIKKITKEPRSIIAIVNFISFFLPWVSFDASVAGYSSSTKVTGFGMISYSVLGIAFYVVPIFIVALPFIESLREYAKKIYLVLSIWSILCMFITCSLLASTEASYDGAVSASVHIPKLLGFWIALICNVLIFAITLLQNKSASSSGQSNVNLKNVNLKNINMESISNAAHEIGATIQSSAFVECKKCGNKIPRGKKFCSNCGEKVAVEEKVIKKYKCSGCGKPATAKDKFCSDCGAPIEEYIDANVCPNCGKKVLENASFCTFCGTKIEKETK</sequence>
<evidence type="ECO:0000313" key="5">
    <source>
        <dbReference type="Proteomes" id="UP000647235"/>
    </source>
</evidence>
<feature type="domain" description="Zinc-ribbon" evidence="3">
    <location>
        <begin position="271"/>
        <end position="292"/>
    </location>
</feature>